<dbReference type="RefSeq" id="WP_205115160.1">
    <property type="nucleotide sequence ID" value="NZ_JAFBCM010000001.1"/>
</dbReference>
<proteinExistence type="predicted"/>
<evidence type="ECO:0000256" key="1">
    <source>
        <dbReference type="SAM" id="MobiDB-lite"/>
    </source>
</evidence>
<dbReference type="EMBL" id="JBHRZH010000023">
    <property type="protein sequence ID" value="MFC3764288.1"/>
    <property type="molecule type" value="Genomic_DNA"/>
</dbReference>
<dbReference type="Gene3D" id="2.60.40.10">
    <property type="entry name" value="Immunoglobulins"/>
    <property type="match status" value="1"/>
</dbReference>
<keyword evidence="2" id="KW-0732">Signal</keyword>
<feature type="signal peptide" evidence="2">
    <location>
        <begin position="1"/>
        <end position="21"/>
    </location>
</feature>
<gene>
    <name evidence="3" type="ORF">ACFOUW_25860</name>
</gene>
<sequence length="445" mass="47151">MGRVFRRVVVAVAIGGMAVLALPNANVSAAKPEPSPAGAASVRTYGSWLTVSSNGERALNDTTKHADVGLYASTKKVSRPFYRFSTSALAGKHILSATFQHKLIHSPNEDCEATTFGPAVEVGRTENFTSTTAWPGPKWLQTLYSNSTVHGQQGKCPGAKTPEWDVEAGVEAVAAARQPVIVLGLRSANEKDGNGWRVFDNDTELPAPYPNLIVEYNTPPNVPTELKLPAGAPCGTDLFPTPISTSTPRLQALVTDPDDAGMGVSGLVPRFELTAATGGPALWSYAATTTYSGGRPMVNVPEGTIRNGSTYRWRVRTEEPTEEGTDLSAWSPWCSFSVDTVAPTMPSVHSSDYPDTSSGGPTGSGGVGVPGRFTFSNGLRSDVTQYTYAFNGGPHRTARPSAPGRPVTVSFTPERIGVNTLVVYASDRAGNGSLSRYYSFEVASN</sequence>
<keyword evidence="4" id="KW-1185">Reference proteome</keyword>
<reference evidence="4" key="1">
    <citation type="journal article" date="2019" name="Int. J. Syst. Evol. Microbiol.">
        <title>The Global Catalogue of Microorganisms (GCM) 10K type strain sequencing project: providing services to taxonomists for standard genome sequencing and annotation.</title>
        <authorList>
            <consortium name="The Broad Institute Genomics Platform"/>
            <consortium name="The Broad Institute Genome Sequencing Center for Infectious Disease"/>
            <person name="Wu L."/>
            <person name="Ma J."/>
        </authorList>
    </citation>
    <scope>NUCLEOTIDE SEQUENCE [LARGE SCALE GENOMIC DNA]</scope>
    <source>
        <strain evidence="4">CGMCC 4.7241</strain>
    </source>
</reference>
<evidence type="ECO:0000313" key="4">
    <source>
        <dbReference type="Proteomes" id="UP001595699"/>
    </source>
</evidence>
<comment type="caution">
    <text evidence="3">The sequence shown here is derived from an EMBL/GenBank/DDBJ whole genome shotgun (WGS) entry which is preliminary data.</text>
</comment>
<organism evidence="3 4">
    <name type="scientific">Tenggerimyces flavus</name>
    <dbReference type="NCBI Taxonomy" id="1708749"/>
    <lineage>
        <taxon>Bacteria</taxon>
        <taxon>Bacillati</taxon>
        <taxon>Actinomycetota</taxon>
        <taxon>Actinomycetes</taxon>
        <taxon>Propionibacteriales</taxon>
        <taxon>Nocardioidaceae</taxon>
        <taxon>Tenggerimyces</taxon>
    </lineage>
</organism>
<dbReference type="InterPro" id="IPR013783">
    <property type="entry name" value="Ig-like_fold"/>
</dbReference>
<accession>A0ABV7YJM3</accession>
<protein>
    <submittedName>
        <fullName evidence="3">Uncharacterized protein</fullName>
    </submittedName>
</protein>
<feature type="region of interest" description="Disordered" evidence="1">
    <location>
        <begin position="347"/>
        <end position="368"/>
    </location>
</feature>
<dbReference type="Proteomes" id="UP001595699">
    <property type="component" value="Unassembled WGS sequence"/>
</dbReference>
<evidence type="ECO:0000313" key="3">
    <source>
        <dbReference type="EMBL" id="MFC3764288.1"/>
    </source>
</evidence>
<feature type="chain" id="PRO_5047499785" evidence="2">
    <location>
        <begin position="22"/>
        <end position="445"/>
    </location>
</feature>
<evidence type="ECO:0000256" key="2">
    <source>
        <dbReference type="SAM" id="SignalP"/>
    </source>
</evidence>
<name>A0ABV7YJM3_9ACTN</name>